<dbReference type="STRING" id="307972.A0A2G8JCF1"/>
<feature type="compositionally biased region" description="Polar residues" evidence="1">
    <location>
        <begin position="29"/>
        <end position="43"/>
    </location>
</feature>
<evidence type="ECO:0000256" key="1">
    <source>
        <dbReference type="SAM" id="MobiDB-lite"/>
    </source>
</evidence>
<feature type="compositionally biased region" description="Polar residues" evidence="1">
    <location>
        <begin position="146"/>
        <end position="161"/>
    </location>
</feature>
<dbReference type="OrthoDB" id="5376140at2759"/>
<dbReference type="PANTHER" id="PTHR33480">
    <property type="entry name" value="SET DOMAIN-CONTAINING PROTEIN-RELATED"/>
    <property type="match status" value="1"/>
</dbReference>
<accession>A0A2G8JCF1</accession>
<gene>
    <name evidence="2" type="ORF">BSL78_29762</name>
</gene>
<feature type="region of interest" description="Disordered" evidence="1">
    <location>
        <begin position="1"/>
        <end position="172"/>
    </location>
</feature>
<feature type="compositionally biased region" description="Basic and acidic residues" evidence="1">
    <location>
        <begin position="82"/>
        <end position="98"/>
    </location>
</feature>
<reference evidence="2 3" key="1">
    <citation type="journal article" date="2017" name="PLoS Biol.">
        <title>The sea cucumber genome provides insights into morphological evolution and visceral regeneration.</title>
        <authorList>
            <person name="Zhang X."/>
            <person name="Sun L."/>
            <person name="Yuan J."/>
            <person name="Sun Y."/>
            <person name="Gao Y."/>
            <person name="Zhang L."/>
            <person name="Li S."/>
            <person name="Dai H."/>
            <person name="Hamel J.F."/>
            <person name="Liu C."/>
            <person name="Yu Y."/>
            <person name="Liu S."/>
            <person name="Lin W."/>
            <person name="Guo K."/>
            <person name="Jin S."/>
            <person name="Xu P."/>
            <person name="Storey K.B."/>
            <person name="Huan P."/>
            <person name="Zhang T."/>
            <person name="Zhou Y."/>
            <person name="Zhang J."/>
            <person name="Lin C."/>
            <person name="Li X."/>
            <person name="Xing L."/>
            <person name="Huo D."/>
            <person name="Sun M."/>
            <person name="Wang L."/>
            <person name="Mercier A."/>
            <person name="Li F."/>
            <person name="Yang H."/>
            <person name="Xiang J."/>
        </authorList>
    </citation>
    <scope>NUCLEOTIDE SEQUENCE [LARGE SCALE GENOMIC DNA]</scope>
    <source>
        <strain evidence="2">Shaxun</strain>
        <tissue evidence="2">Muscle</tissue>
    </source>
</reference>
<feature type="non-terminal residue" evidence="2">
    <location>
        <position position="1"/>
    </location>
</feature>
<dbReference type="PANTHER" id="PTHR33480:SF1">
    <property type="entry name" value="TYR RECOMBINASE DOMAIN-CONTAINING PROTEIN"/>
    <property type="match status" value="1"/>
</dbReference>
<dbReference type="EMBL" id="MRZV01002571">
    <property type="protein sequence ID" value="PIK33425.1"/>
    <property type="molecule type" value="Genomic_DNA"/>
</dbReference>
<feature type="compositionally biased region" description="Basic and acidic residues" evidence="1">
    <location>
        <begin position="46"/>
        <end position="62"/>
    </location>
</feature>
<evidence type="ECO:0000313" key="3">
    <source>
        <dbReference type="Proteomes" id="UP000230750"/>
    </source>
</evidence>
<name>A0A2G8JCF1_STIJA</name>
<comment type="caution">
    <text evidence="2">The sequence shown here is derived from an EMBL/GenBank/DDBJ whole genome shotgun (WGS) entry which is preliminary data.</text>
</comment>
<keyword evidence="3" id="KW-1185">Reference proteome</keyword>
<protein>
    <submittedName>
        <fullName evidence="2">Uncharacterized protein</fullName>
    </submittedName>
</protein>
<evidence type="ECO:0000313" key="2">
    <source>
        <dbReference type="EMBL" id="PIK33425.1"/>
    </source>
</evidence>
<organism evidence="2 3">
    <name type="scientific">Stichopus japonicus</name>
    <name type="common">Sea cucumber</name>
    <dbReference type="NCBI Taxonomy" id="307972"/>
    <lineage>
        <taxon>Eukaryota</taxon>
        <taxon>Metazoa</taxon>
        <taxon>Echinodermata</taxon>
        <taxon>Eleutherozoa</taxon>
        <taxon>Echinozoa</taxon>
        <taxon>Holothuroidea</taxon>
        <taxon>Aspidochirotacea</taxon>
        <taxon>Aspidochirotida</taxon>
        <taxon>Stichopodidae</taxon>
        <taxon>Apostichopus</taxon>
    </lineage>
</organism>
<feature type="region of interest" description="Disordered" evidence="1">
    <location>
        <begin position="653"/>
        <end position="674"/>
    </location>
</feature>
<sequence>KNTNQNKPPEVLRECNTDNEPERAPGESECTTQIVKKNTNQNKPPEVLRECNTDNEPERAHVESNCTTQIAKKQTNQNKPPEVLRECNTDNEPERAPGESECTTQIAKDNESDDSYNPFEDIDLFPWCKDTHKDVSSGGDDKGENGSDNEVSSQTSEASDNTQDKEQEWNDDQMSYVCDSEDSTNSSEYMIPLPSPKMRSHGAVCIKEHPSKSDVEHTIVSTTDHNQKQQQRHAWNRFTQWTVCQSENAGGGSPTENIQEVDPSLKTLAECIRPSCFDKVVEAVRKCAVYNSSTQQYQIPSLALKLGHSLKKCAAIQKVAGIKLEDGELKDYAERFEELCNLEWADSVSSHALSTLYQRKWNKPTILPLSEDVVNLHKHLNVKITESTKRLSTDPDKLAWYSLATATMAKIILFNRRRSGEVQRMPLEDYQRCNTHTNEDILEDLTEWEKKLCQQLSRVETKGKRGRKVPILLTSEMKEAADTLVETRSSVGVSSTNRYMFARPTLGSKTPLRGSDCLSKMALESGAKCPSALTSTKLRKHIATVSQLFCLKRHELDILANFLGHDIRVHREYYRLPDDTLQMTKVARLLLAMEKGNSNNFRDKKLSEIEVSLDDPCTSEEELVDEDEEDDLPDEINTGASILAKTCNESKKRSSLQARSHSNLSVRKPDQSEQRVVVNKKSHWGNKESDAVQDYFDKHIRLGRVPRKDECDKCKKSLAPLLDDKTWKNIKYKVYSAIQANKRKR</sequence>
<feature type="compositionally biased region" description="Basic and acidic residues" evidence="1">
    <location>
        <begin position="129"/>
        <end position="145"/>
    </location>
</feature>
<proteinExistence type="predicted"/>
<feature type="compositionally biased region" description="Polar residues" evidence="1">
    <location>
        <begin position="64"/>
        <end position="79"/>
    </location>
</feature>
<dbReference type="AlphaFoldDB" id="A0A2G8JCF1"/>
<feature type="compositionally biased region" description="Basic and acidic residues" evidence="1">
    <location>
        <begin position="10"/>
        <end position="26"/>
    </location>
</feature>
<dbReference type="Proteomes" id="UP000230750">
    <property type="component" value="Unassembled WGS sequence"/>
</dbReference>
<feature type="compositionally biased region" description="Polar residues" evidence="1">
    <location>
        <begin position="655"/>
        <end position="665"/>
    </location>
</feature>